<feature type="domain" description="Glycosyltransferase 2-like" evidence="4">
    <location>
        <begin position="11"/>
        <end position="174"/>
    </location>
</feature>
<dbReference type="EMBL" id="PCWA01000022">
    <property type="protein sequence ID" value="PIQ89710.1"/>
    <property type="molecule type" value="Genomic_DNA"/>
</dbReference>
<reference evidence="5 6" key="1">
    <citation type="submission" date="2017-09" db="EMBL/GenBank/DDBJ databases">
        <title>Depth-based differentiation of microbial function through sediment-hosted aquifers and enrichment of novel symbionts in the deep terrestrial subsurface.</title>
        <authorList>
            <person name="Probst A.J."/>
            <person name="Ladd B."/>
            <person name="Jarett J.K."/>
            <person name="Geller-Mcgrath D.E."/>
            <person name="Sieber C.M."/>
            <person name="Emerson J.B."/>
            <person name="Anantharaman K."/>
            <person name="Thomas B.C."/>
            <person name="Malmstrom R."/>
            <person name="Stieglmeier M."/>
            <person name="Klingl A."/>
            <person name="Woyke T."/>
            <person name="Ryan C.M."/>
            <person name="Banfield J.F."/>
        </authorList>
    </citation>
    <scope>NUCLEOTIDE SEQUENCE [LARGE SCALE GENOMIC DNA]</scope>
    <source>
        <strain evidence="5">CG11_big_fil_rev_8_21_14_0_20_42_13</strain>
    </source>
</reference>
<dbReference type="InterPro" id="IPR029044">
    <property type="entry name" value="Nucleotide-diphossugar_trans"/>
</dbReference>
<dbReference type="GO" id="GO:0016020">
    <property type="term" value="C:membrane"/>
    <property type="evidence" value="ECO:0007669"/>
    <property type="project" value="GOC"/>
</dbReference>
<dbReference type="InterPro" id="IPR001173">
    <property type="entry name" value="Glyco_trans_2-like"/>
</dbReference>
<comment type="similarity">
    <text evidence="1">Belongs to the glycosyltransferase 2 family.</text>
</comment>
<dbReference type="PANTHER" id="PTHR43398:SF1">
    <property type="entry name" value="DOLICHOL-PHOSPHATE MANNOSYLTRANSFERASE SUBUNIT 1"/>
    <property type="match status" value="1"/>
</dbReference>
<dbReference type="GO" id="GO:0006506">
    <property type="term" value="P:GPI anchor biosynthetic process"/>
    <property type="evidence" value="ECO:0007669"/>
    <property type="project" value="TreeGrafter"/>
</dbReference>
<sequence>MNINMDILELSIILPTYNERQNIGIIIPKIEDVLKDIKHEIIVVDDNSPDDTAGCVLELNKKYGNIRLITRLSKNGIGSALREGYRHAKGDIILSSDADLSFPVEDMIKLVKGIQDGNDLVLGCRHKITGSYYEIKGVRTVIKGFISRLGNVILCALSRTGVHDFSANFRAIKKTTWNELDIKENTNIMLFETIIKAKFKGMKIAEIPVSFNDRIYGKSKLKLSIEIPKFILKIGYYLLKYR</sequence>
<dbReference type="GO" id="GO:0006488">
    <property type="term" value="P:dolichol-linked oligosaccharide biosynthetic process"/>
    <property type="evidence" value="ECO:0007669"/>
    <property type="project" value="TreeGrafter"/>
</dbReference>
<protein>
    <recommendedName>
        <fullName evidence="4">Glycosyltransferase 2-like domain-containing protein</fullName>
    </recommendedName>
</protein>
<proteinExistence type="inferred from homology"/>
<dbReference type="SUPFAM" id="SSF53448">
    <property type="entry name" value="Nucleotide-diphospho-sugar transferases"/>
    <property type="match status" value="1"/>
</dbReference>
<evidence type="ECO:0000256" key="3">
    <source>
        <dbReference type="ARBA" id="ARBA00022679"/>
    </source>
</evidence>
<dbReference type="Proteomes" id="UP000229641">
    <property type="component" value="Unassembled WGS sequence"/>
</dbReference>
<evidence type="ECO:0000259" key="4">
    <source>
        <dbReference type="Pfam" id="PF00535"/>
    </source>
</evidence>
<evidence type="ECO:0000256" key="2">
    <source>
        <dbReference type="ARBA" id="ARBA00022676"/>
    </source>
</evidence>
<keyword evidence="2" id="KW-0328">Glycosyltransferase</keyword>
<organism evidence="5 6">
    <name type="scientific">Candidatus Ghiorseimicrobium undicola</name>
    <dbReference type="NCBI Taxonomy" id="1974746"/>
    <lineage>
        <taxon>Bacteria</taxon>
        <taxon>Pseudomonadati</taxon>
        <taxon>Candidatus Omnitrophota</taxon>
        <taxon>Candidatus Ghiorseimicrobium</taxon>
    </lineage>
</organism>
<name>A0A2H0LZ56_9BACT</name>
<keyword evidence="3" id="KW-0808">Transferase</keyword>
<dbReference type="Pfam" id="PF00535">
    <property type="entry name" value="Glycos_transf_2"/>
    <property type="match status" value="1"/>
</dbReference>
<dbReference type="Gene3D" id="3.90.550.10">
    <property type="entry name" value="Spore Coat Polysaccharide Biosynthesis Protein SpsA, Chain A"/>
    <property type="match status" value="1"/>
</dbReference>
<dbReference type="GO" id="GO:0004582">
    <property type="term" value="F:dolichyl-phosphate beta-D-mannosyltransferase activity"/>
    <property type="evidence" value="ECO:0007669"/>
    <property type="project" value="InterPro"/>
</dbReference>
<dbReference type="GO" id="GO:0035269">
    <property type="term" value="P:protein O-linked glycosylation via mannose"/>
    <property type="evidence" value="ECO:0007669"/>
    <property type="project" value="TreeGrafter"/>
</dbReference>
<evidence type="ECO:0000313" key="6">
    <source>
        <dbReference type="Proteomes" id="UP000229641"/>
    </source>
</evidence>
<gene>
    <name evidence="5" type="ORF">COV72_01680</name>
</gene>
<evidence type="ECO:0000313" key="5">
    <source>
        <dbReference type="EMBL" id="PIQ89710.1"/>
    </source>
</evidence>
<dbReference type="AlphaFoldDB" id="A0A2H0LZ56"/>
<comment type="caution">
    <text evidence="5">The sequence shown here is derived from an EMBL/GenBank/DDBJ whole genome shotgun (WGS) entry which is preliminary data.</text>
</comment>
<accession>A0A2H0LZ56</accession>
<evidence type="ECO:0000256" key="1">
    <source>
        <dbReference type="ARBA" id="ARBA00006739"/>
    </source>
</evidence>
<dbReference type="InterPro" id="IPR039528">
    <property type="entry name" value="DPM1-like"/>
</dbReference>
<dbReference type="PANTHER" id="PTHR43398">
    <property type="entry name" value="DOLICHOL-PHOSPHATE MANNOSYLTRANSFERASE SUBUNIT 1"/>
    <property type="match status" value="1"/>
</dbReference>